<reference evidence="2" key="1">
    <citation type="journal article" date="2022" name="bioRxiv">
        <title>Sequencing and chromosome-scale assembly of the giantPleurodeles waltlgenome.</title>
        <authorList>
            <person name="Brown T."/>
            <person name="Elewa A."/>
            <person name="Iarovenko S."/>
            <person name="Subramanian E."/>
            <person name="Araus A.J."/>
            <person name="Petzold A."/>
            <person name="Susuki M."/>
            <person name="Suzuki K.-i.T."/>
            <person name="Hayashi T."/>
            <person name="Toyoda A."/>
            <person name="Oliveira C."/>
            <person name="Osipova E."/>
            <person name="Leigh N.D."/>
            <person name="Simon A."/>
            <person name="Yun M.H."/>
        </authorList>
    </citation>
    <scope>NUCLEOTIDE SEQUENCE</scope>
    <source>
        <strain evidence="2">20211129_DDA</strain>
        <tissue evidence="2">Liver</tissue>
    </source>
</reference>
<comment type="caution">
    <text evidence="2">The sequence shown here is derived from an EMBL/GenBank/DDBJ whole genome shotgun (WGS) entry which is preliminary data.</text>
</comment>
<protein>
    <submittedName>
        <fullName evidence="2">Uncharacterized protein</fullName>
    </submittedName>
</protein>
<name>A0AAV7VUT2_PLEWA</name>
<accession>A0AAV7VUT2</accession>
<dbReference type="EMBL" id="JANPWB010000003">
    <property type="protein sequence ID" value="KAJ1203775.1"/>
    <property type="molecule type" value="Genomic_DNA"/>
</dbReference>
<feature type="compositionally biased region" description="Polar residues" evidence="1">
    <location>
        <begin position="159"/>
        <end position="168"/>
    </location>
</feature>
<gene>
    <name evidence="2" type="ORF">NDU88_007556</name>
</gene>
<evidence type="ECO:0000256" key="1">
    <source>
        <dbReference type="SAM" id="MobiDB-lite"/>
    </source>
</evidence>
<feature type="compositionally biased region" description="Acidic residues" evidence="1">
    <location>
        <begin position="32"/>
        <end position="45"/>
    </location>
</feature>
<keyword evidence="3" id="KW-1185">Reference proteome</keyword>
<evidence type="ECO:0000313" key="3">
    <source>
        <dbReference type="Proteomes" id="UP001066276"/>
    </source>
</evidence>
<dbReference type="AlphaFoldDB" id="A0AAV7VUT2"/>
<proteinExistence type="predicted"/>
<feature type="region of interest" description="Disordered" evidence="1">
    <location>
        <begin position="159"/>
        <end position="178"/>
    </location>
</feature>
<dbReference type="Proteomes" id="UP001066276">
    <property type="component" value="Chromosome 2_1"/>
</dbReference>
<evidence type="ECO:0000313" key="2">
    <source>
        <dbReference type="EMBL" id="KAJ1203775.1"/>
    </source>
</evidence>
<sequence length="251" mass="26810">MASNRARAGKRKGSDPELTQLLKLVLAKLGDGDSDSGDAASEVEDNGVGLTRPRQTHVAPRAAFPPVKRRNKRQVAVAQQPLSSRSAILLPEQAPVHVTAPTTESTYDVPHSGWDDAVPASTLGVETLLADIQRSLSNLSAHSAGPAVQPSPQTWVVEPSTFSSSERAQATPPPQVNAQDPTAQALMAVYQLLTNINTSATPPPTTPWSNYLLQKSVLELKRQGEALAAAHSVPPLQVTLWARVSLWHQVL</sequence>
<feature type="region of interest" description="Disordered" evidence="1">
    <location>
        <begin position="30"/>
        <end position="80"/>
    </location>
</feature>
<organism evidence="2 3">
    <name type="scientific">Pleurodeles waltl</name>
    <name type="common">Iberian ribbed newt</name>
    <dbReference type="NCBI Taxonomy" id="8319"/>
    <lineage>
        <taxon>Eukaryota</taxon>
        <taxon>Metazoa</taxon>
        <taxon>Chordata</taxon>
        <taxon>Craniata</taxon>
        <taxon>Vertebrata</taxon>
        <taxon>Euteleostomi</taxon>
        <taxon>Amphibia</taxon>
        <taxon>Batrachia</taxon>
        <taxon>Caudata</taxon>
        <taxon>Salamandroidea</taxon>
        <taxon>Salamandridae</taxon>
        <taxon>Pleurodelinae</taxon>
        <taxon>Pleurodeles</taxon>
    </lineage>
</organism>